<dbReference type="InParanoid" id="A0A165JRZ0"/>
<dbReference type="InterPro" id="IPR002051">
    <property type="entry name" value="Haem_Oase"/>
</dbReference>
<evidence type="ECO:0000256" key="4">
    <source>
        <dbReference type="SAM" id="MobiDB-lite"/>
    </source>
</evidence>
<dbReference type="Gene3D" id="1.20.910.10">
    <property type="entry name" value="Heme oxygenase-like"/>
    <property type="match status" value="1"/>
</dbReference>
<dbReference type="Pfam" id="PF01126">
    <property type="entry name" value="Heme_oxygenase"/>
    <property type="match status" value="1"/>
</dbReference>
<evidence type="ECO:0000313" key="7">
    <source>
        <dbReference type="Proteomes" id="UP000076632"/>
    </source>
</evidence>
<dbReference type="STRING" id="1328760.A0A165JRZ0"/>
<dbReference type="FunCoup" id="A0A165JRZ0">
    <property type="interactions" value="54"/>
</dbReference>
<dbReference type="RefSeq" id="XP_018192109.1">
    <property type="nucleotide sequence ID" value="XM_018330742.1"/>
</dbReference>
<feature type="transmembrane region" description="Helical" evidence="5">
    <location>
        <begin position="355"/>
        <end position="374"/>
    </location>
</feature>
<dbReference type="OrthoDB" id="652091at2759"/>
<evidence type="ECO:0000313" key="6">
    <source>
        <dbReference type="EMBL" id="KZF26554.1"/>
    </source>
</evidence>
<accession>A0A165JRZ0</accession>
<evidence type="ECO:0000256" key="3">
    <source>
        <dbReference type="ARBA" id="ARBA00023004"/>
    </source>
</evidence>
<organism evidence="6 7">
    <name type="scientific">Xylona heveae (strain CBS 132557 / TC161)</name>
    <dbReference type="NCBI Taxonomy" id="1328760"/>
    <lineage>
        <taxon>Eukaryota</taxon>
        <taxon>Fungi</taxon>
        <taxon>Dikarya</taxon>
        <taxon>Ascomycota</taxon>
        <taxon>Pezizomycotina</taxon>
        <taxon>Xylonomycetes</taxon>
        <taxon>Xylonales</taxon>
        <taxon>Xylonaceae</taxon>
        <taxon>Xylona</taxon>
    </lineage>
</organism>
<feature type="region of interest" description="Disordered" evidence="4">
    <location>
        <begin position="298"/>
        <end position="317"/>
    </location>
</feature>
<dbReference type="OMA" id="MYMALFA"/>
<feature type="region of interest" description="Disordered" evidence="4">
    <location>
        <begin position="79"/>
        <end position="113"/>
    </location>
</feature>
<keyword evidence="5" id="KW-0812">Transmembrane</keyword>
<keyword evidence="1" id="KW-0349">Heme</keyword>
<proteinExistence type="predicted"/>
<gene>
    <name evidence="6" type="ORF">L228DRAFT_235609</name>
</gene>
<dbReference type="InterPro" id="IPR016084">
    <property type="entry name" value="Haem_Oase-like_multi-hlx"/>
</dbReference>
<reference evidence="6 7" key="1">
    <citation type="journal article" date="2016" name="Fungal Biol.">
        <title>The genome of Xylona heveae provides a window into fungal endophytism.</title>
        <authorList>
            <person name="Gazis R."/>
            <person name="Kuo A."/>
            <person name="Riley R."/>
            <person name="LaButti K."/>
            <person name="Lipzen A."/>
            <person name="Lin J."/>
            <person name="Amirebrahimi M."/>
            <person name="Hesse C.N."/>
            <person name="Spatafora J.W."/>
            <person name="Henrissat B."/>
            <person name="Hainaut M."/>
            <person name="Grigoriev I.V."/>
            <person name="Hibbett D.S."/>
        </authorList>
    </citation>
    <scope>NUCLEOTIDE SEQUENCE [LARGE SCALE GENOMIC DNA]</scope>
    <source>
        <strain evidence="6 7">TC161</strain>
    </source>
</reference>
<dbReference type="GO" id="GO:0046872">
    <property type="term" value="F:metal ion binding"/>
    <property type="evidence" value="ECO:0007669"/>
    <property type="project" value="UniProtKB-KW"/>
</dbReference>
<dbReference type="GeneID" id="28895879"/>
<name>A0A165JRZ0_XYLHT</name>
<dbReference type="PANTHER" id="PTHR10720">
    <property type="entry name" value="HEME OXYGENASE"/>
    <property type="match status" value="1"/>
</dbReference>
<keyword evidence="3" id="KW-0408">Iron</keyword>
<dbReference type="GO" id="GO:0006788">
    <property type="term" value="P:heme oxidation"/>
    <property type="evidence" value="ECO:0007669"/>
    <property type="project" value="InterPro"/>
</dbReference>
<evidence type="ECO:0000256" key="5">
    <source>
        <dbReference type="SAM" id="Phobius"/>
    </source>
</evidence>
<feature type="compositionally biased region" description="Low complexity" evidence="4">
    <location>
        <begin position="104"/>
        <end position="113"/>
    </location>
</feature>
<dbReference type="GO" id="GO:0004392">
    <property type="term" value="F:heme oxygenase (decyclizing) activity"/>
    <property type="evidence" value="ECO:0007669"/>
    <property type="project" value="InterPro"/>
</dbReference>
<sequence>MASEHHPTIPRSGARTLADEINIATRQLHTHLNRLITARLPLCLPPHTSDPRVYASGLLHFAHVYFTFESLWLDIVKDQPTSPSDTESASPSQNAPASTTDLDPTATSTSPSISPRVSLLLSSLFDPGLLRSSSLRADLHNTLDLSPDLLEIALTQAPSPVVADYISHIRTTVQARPHVLLAYFWTMYMALFAGGRWIRGQLRSGLWPTAGLLSDEKSACVPGISFFCFPGVLDGEDIKVAFKAGFVLKSAELLNAQEKAEIVDEARTVFRFSTLMVEELDRVVGGQQAQNTSVLPAGTASVEPAGNKSVPRAGSATLDEHTQKSALNLDPTKAPGGAVSVSRSPSTFIQSQPHLAALLTLVVGLSGLFFYFFIVSF</sequence>
<dbReference type="PANTHER" id="PTHR10720:SF0">
    <property type="entry name" value="HEME OXYGENASE"/>
    <property type="match status" value="1"/>
</dbReference>
<keyword evidence="5" id="KW-1133">Transmembrane helix</keyword>
<keyword evidence="7" id="KW-1185">Reference proteome</keyword>
<dbReference type="SUPFAM" id="SSF48613">
    <property type="entry name" value="Heme oxygenase-like"/>
    <property type="match status" value="1"/>
</dbReference>
<keyword evidence="2" id="KW-0479">Metal-binding</keyword>
<keyword evidence="5" id="KW-0472">Membrane</keyword>
<dbReference type="Proteomes" id="UP000076632">
    <property type="component" value="Unassembled WGS sequence"/>
</dbReference>
<evidence type="ECO:0000256" key="2">
    <source>
        <dbReference type="ARBA" id="ARBA00022723"/>
    </source>
</evidence>
<evidence type="ECO:0000256" key="1">
    <source>
        <dbReference type="ARBA" id="ARBA00022617"/>
    </source>
</evidence>
<protein>
    <submittedName>
        <fullName evidence="6">Heme oxygenase-like protein</fullName>
    </submittedName>
</protein>
<dbReference type="EMBL" id="KV407454">
    <property type="protein sequence ID" value="KZF26554.1"/>
    <property type="molecule type" value="Genomic_DNA"/>
</dbReference>
<feature type="compositionally biased region" description="Polar residues" evidence="4">
    <location>
        <begin position="79"/>
        <end position="102"/>
    </location>
</feature>
<dbReference type="CDD" id="cd19165">
    <property type="entry name" value="HemeO"/>
    <property type="match status" value="1"/>
</dbReference>
<dbReference type="InterPro" id="IPR016053">
    <property type="entry name" value="Haem_Oase-like"/>
</dbReference>
<dbReference type="AlphaFoldDB" id="A0A165JRZ0"/>